<dbReference type="Pfam" id="PF13895">
    <property type="entry name" value="Ig_2"/>
    <property type="match status" value="3"/>
</dbReference>
<evidence type="ECO:0000256" key="1">
    <source>
        <dbReference type="ARBA" id="ARBA00022729"/>
    </source>
</evidence>
<keyword evidence="3" id="KW-0812">Transmembrane</keyword>
<dbReference type="InterPro" id="IPR050488">
    <property type="entry name" value="Ig_Fc_receptor"/>
</dbReference>
<dbReference type="GO" id="GO:0004888">
    <property type="term" value="F:transmembrane signaling receptor activity"/>
    <property type="evidence" value="ECO:0007669"/>
    <property type="project" value="TreeGrafter"/>
</dbReference>
<keyword evidence="1" id="KW-0732">Signal</keyword>
<dbReference type="PANTHER" id="PTHR11481">
    <property type="entry name" value="IMMUNOGLOBULIN FC RECEPTOR"/>
    <property type="match status" value="1"/>
</dbReference>
<reference evidence="5" key="1">
    <citation type="submission" date="2018-07" db="EMBL/GenBank/DDBJ databases">
        <title>Comparative genomics of catfishes provides insights into carnivory and benthic adaptation.</title>
        <authorList>
            <person name="Zhang Y."/>
            <person name="Wang D."/>
            <person name="Peng Z."/>
            <person name="Zheng S."/>
            <person name="Shao F."/>
            <person name="Tao W."/>
        </authorList>
    </citation>
    <scope>NUCLEOTIDE SEQUENCE</scope>
    <source>
        <strain evidence="5">Chongqing</strain>
    </source>
</reference>
<keyword evidence="6" id="KW-1185">Reference proteome</keyword>
<feature type="domain" description="Ig-like" evidence="4">
    <location>
        <begin position="79"/>
        <end position="161"/>
    </location>
</feature>
<dbReference type="Gene3D" id="2.60.40.10">
    <property type="entry name" value="Immunoglobulins"/>
    <property type="match status" value="7"/>
</dbReference>
<dbReference type="GO" id="GO:0007166">
    <property type="term" value="P:cell surface receptor signaling pathway"/>
    <property type="evidence" value="ECO:0007669"/>
    <property type="project" value="TreeGrafter"/>
</dbReference>
<dbReference type="InterPro" id="IPR003598">
    <property type="entry name" value="Ig_sub2"/>
</dbReference>
<accession>A0AAD5FKF3</accession>
<dbReference type="FunFam" id="2.60.40.10:FF:001607">
    <property type="entry name" value="Leukocyte immune-type receptor TS32.15 L2.5a"/>
    <property type="match status" value="1"/>
</dbReference>
<protein>
    <submittedName>
        <fullName evidence="5">Fc receptor-like protein 5</fullName>
    </submittedName>
</protein>
<comment type="caution">
    <text evidence="5">The sequence shown here is derived from an EMBL/GenBank/DDBJ whole genome shotgun (WGS) entry which is preliminary data.</text>
</comment>
<evidence type="ECO:0000313" key="5">
    <source>
        <dbReference type="EMBL" id="KAI5619886.1"/>
    </source>
</evidence>
<feature type="domain" description="Ig-like" evidence="4">
    <location>
        <begin position="1"/>
        <end position="72"/>
    </location>
</feature>
<dbReference type="Pfam" id="PF13927">
    <property type="entry name" value="Ig_3"/>
    <property type="match status" value="1"/>
</dbReference>
<feature type="domain" description="Ig-like" evidence="4">
    <location>
        <begin position="261"/>
        <end position="342"/>
    </location>
</feature>
<keyword evidence="3" id="KW-0472">Membrane</keyword>
<feature type="domain" description="Ig-like" evidence="4">
    <location>
        <begin position="449"/>
        <end position="614"/>
    </location>
</feature>
<keyword evidence="5" id="KW-0675">Receptor</keyword>
<feature type="transmembrane region" description="Helical" evidence="3">
    <location>
        <begin position="625"/>
        <end position="646"/>
    </location>
</feature>
<organism evidence="5 6">
    <name type="scientific">Silurus asotus</name>
    <name type="common">Amur catfish</name>
    <name type="synonym">Parasilurus asotus</name>
    <dbReference type="NCBI Taxonomy" id="30991"/>
    <lineage>
        <taxon>Eukaryota</taxon>
        <taxon>Metazoa</taxon>
        <taxon>Chordata</taxon>
        <taxon>Craniata</taxon>
        <taxon>Vertebrata</taxon>
        <taxon>Euteleostomi</taxon>
        <taxon>Actinopterygii</taxon>
        <taxon>Neopterygii</taxon>
        <taxon>Teleostei</taxon>
        <taxon>Ostariophysi</taxon>
        <taxon>Siluriformes</taxon>
        <taxon>Siluridae</taxon>
        <taxon>Silurus</taxon>
    </lineage>
</organism>
<dbReference type="InterPro" id="IPR003599">
    <property type="entry name" value="Ig_sub"/>
</dbReference>
<dbReference type="SUPFAM" id="SSF48726">
    <property type="entry name" value="Immunoglobulin"/>
    <property type="match status" value="7"/>
</dbReference>
<dbReference type="GO" id="GO:0009897">
    <property type="term" value="C:external side of plasma membrane"/>
    <property type="evidence" value="ECO:0007669"/>
    <property type="project" value="TreeGrafter"/>
</dbReference>
<dbReference type="AlphaFoldDB" id="A0AAD5FKF3"/>
<evidence type="ECO:0000256" key="3">
    <source>
        <dbReference type="SAM" id="Phobius"/>
    </source>
</evidence>
<feature type="domain" description="Ig-like" evidence="4">
    <location>
        <begin position="174"/>
        <end position="238"/>
    </location>
</feature>
<dbReference type="InterPro" id="IPR036179">
    <property type="entry name" value="Ig-like_dom_sf"/>
</dbReference>
<keyword evidence="2" id="KW-1015">Disulfide bond</keyword>
<dbReference type="EMBL" id="MU551660">
    <property type="protein sequence ID" value="KAI5619886.1"/>
    <property type="molecule type" value="Genomic_DNA"/>
</dbReference>
<evidence type="ECO:0000259" key="4">
    <source>
        <dbReference type="PROSITE" id="PS50835"/>
    </source>
</evidence>
<keyword evidence="3" id="KW-1133">Transmembrane helix</keyword>
<feature type="non-terminal residue" evidence="5">
    <location>
        <position position="653"/>
    </location>
</feature>
<dbReference type="InterPro" id="IPR013783">
    <property type="entry name" value="Ig-like_fold"/>
</dbReference>
<dbReference type="InterPro" id="IPR007110">
    <property type="entry name" value="Ig-like_dom"/>
</dbReference>
<dbReference type="PROSITE" id="PS50835">
    <property type="entry name" value="IG_LIKE"/>
    <property type="match status" value="6"/>
</dbReference>
<evidence type="ECO:0000256" key="2">
    <source>
        <dbReference type="ARBA" id="ARBA00023157"/>
    </source>
</evidence>
<evidence type="ECO:0000313" key="6">
    <source>
        <dbReference type="Proteomes" id="UP001205998"/>
    </source>
</evidence>
<feature type="non-terminal residue" evidence="5">
    <location>
        <position position="1"/>
    </location>
</feature>
<name>A0AAD5FKF3_SILAS</name>
<feature type="domain" description="Ig-like" evidence="4">
    <location>
        <begin position="359"/>
        <end position="425"/>
    </location>
</feature>
<dbReference type="GO" id="GO:0006955">
    <property type="term" value="P:immune response"/>
    <property type="evidence" value="ECO:0007669"/>
    <property type="project" value="TreeGrafter"/>
</dbReference>
<dbReference type="Proteomes" id="UP001205998">
    <property type="component" value="Unassembled WGS sequence"/>
</dbReference>
<dbReference type="PANTHER" id="PTHR11481:SF64">
    <property type="entry name" value="FC RECEPTOR-LIKE PROTEIN 4"/>
    <property type="match status" value="1"/>
</dbReference>
<proteinExistence type="predicted"/>
<dbReference type="SMART" id="SM00408">
    <property type="entry name" value="IGc2"/>
    <property type="match status" value="5"/>
</dbReference>
<dbReference type="SMART" id="SM00409">
    <property type="entry name" value="IG"/>
    <property type="match status" value="7"/>
</dbReference>
<gene>
    <name evidence="5" type="ORF">C0J50_20652</name>
</gene>
<sequence length="653" mass="73418">VFIGETVTLTCDIQTGGSWKYHWNRSNEEIRAAAGKRTYTITDVKDSNKGAYSCKGTQSSDPEYTQSSDAVTLTVAERPKPVLSINPGQQVFSGEKVTFRCEIQSEGETQWTYSWFKGKDSRTDLHHPTQEFSRVSVTDFDSGEYTCSGRRRSDSQSSEISDPVTLTVSKKPKPELTSDLAGAALTGNSVTLSCTLNLQSAEWKFYWKKERQSRETETETNLYIISSVSDGGQYRCRAGRGNTVYYTHYSDALWVKVIESPKPVLSFEPDEQVFIGEKVTFRCDLQTEENTKWTYDWFQNDYTSPPYQTTQDSNFSIDTNFYPHYYSVKFSCRGRRSDSHISKISDPVTLTVSAEKPEPELTSDLKGAALTGNSVTLYCTLKLQFAGWKFYWRKYTQWPETETETHSYTIRPVNVSDGGQYWCRAGRGNPVYYTHYSDALWVNVIGESPPVSLIINPSRSQHFTAASLSLSCEDQRDSTGWTVRRYTHSEASLDCSSVSGSTCNISSLSPSHTGVYWCQSKSGERSKSVKITVHNGDVILDSPVHPVTEGHPLTLHCLYRNTKISTGIDFYKNNSVIQNQTTGVMTISSVSKSDEGFYHCKHPNRGESPRSWISVRDSPSSATGVIIGLSLTLTFVIIMIVMIMLFHHKKKKG</sequence>